<dbReference type="EMBL" id="AP021876">
    <property type="protein sequence ID" value="BBO80268.1"/>
    <property type="molecule type" value="Genomic_DNA"/>
</dbReference>
<dbReference type="PANTHER" id="PTHR36836">
    <property type="entry name" value="COLANIC ACID BIOSYNTHESIS PROTEIN WCAK"/>
    <property type="match status" value="1"/>
</dbReference>
<gene>
    <name evidence="2" type="ORF">DSCO28_08340</name>
</gene>
<evidence type="ECO:0000259" key="1">
    <source>
        <dbReference type="Pfam" id="PF04230"/>
    </source>
</evidence>
<dbReference type="Proteomes" id="UP000425960">
    <property type="component" value="Chromosome"/>
</dbReference>
<dbReference type="AlphaFoldDB" id="A0A5K7ZDK1"/>
<dbReference type="InterPro" id="IPR007345">
    <property type="entry name" value="Polysacch_pyruvyl_Trfase"/>
</dbReference>
<sequence length="379" mass="43197">MLIEIRKAGFVNKGAELMLHAVLQKVQKSYPESKFAMAPFFEAPYIKRAQLGLLQKVWLWRYRVQWGGLAALVPQKTRQMYGVVLDSEIDIVLDVAGFAYGDQWGSRSCDELAYSCKRWHKQKTKVILLPQALGPFTSARIKDRIMRAVDNMDLIFPRDTISYQYLTDVVGMRSNIIMAPDFTNLLEGILPSDFDVDKNKFCIIPNYRMIDRTSPEQSAAYLPFMVKCSRYLFAKGIKPFLLVHEGENDLKLANQINEAMHGSMAIVQESHPLRIKGIIGACEGTIGSRFHGLVSALSQGVPSLSTGWSHKYKALLNQYNFDDGFTNVMEEDENIFKKIDIITEPYSKKKIQSMIINKSKELKGQTEMMWEKVFKIIGI</sequence>
<name>A0A5K7ZDK1_9BACT</name>
<dbReference type="Pfam" id="PF04230">
    <property type="entry name" value="PS_pyruv_trans"/>
    <property type="match status" value="1"/>
</dbReference>
<proteinExistence type="predicted"/>
<dbReference type="PANTHER" id="PTHR36836:SF1">
    <property type="entry name" value="COLANIC ACID BIOSYNTHESIS PROTEIN WCAK"/>
    <property type="match status" value="1"/>
</dbReference>
<reference evidence="2 3" key="1">
    <citation type="submission" date="2019-11" db="EMBL/GenBank/DDBJ databases">
        <title>Comparative genomics of hydrocarbon-degrading Desulfosarcina strains.</title>
        <authorList>
            <person name="Watanabe M."/>
            <person name="Kojima H."/>
            <person name="Fukui M."/>
        </authorList>
    </citation>
    <scope>NUCLEOTIDE SEQUENCE [LARGE SCALE GENOMIC DNA]</scope>
    <source>
        <strain evidence="2 3">28bB2T</strain>
    </source>
</reference>
<accession>A0A5K7ZDK1</accession>
<evidence type="ECO:0000313" key="3">
    <source>
        <dbReference type="Proteomes" id="UP000425960"/>
    </source>
</evidence>
<evidence type="ECO:0000313" key="2">
    <source>
        <dbReference type="EMBL" id="BBO80268.1"/>
    </source>
</evidence>
<dbReference type="RefSeq" id="WP_155321280.1">
    <property type="nucleotide sequence ID" value="NZ_AP021876.1"/>
</dbReference>
<dbReference type="KEGG" id="dov:DSCO28_08340"/>
<protein>
    <recommendedName>
        <fullName evidence="1">Polysaccharide pyruvyl transferase domain-containing protein</fullName>
    </recommendedName>
</protein>
<organism evidence="2 3">
    <name type="scientific">Desulfosarcina ovata subsp. sediminis</name>
    <dbReference type="NCBI Taxonomy" id="885957"/>
    <lineage>
        <taxon>Bacteria</taxon>
        <taxon>Pseudomonadati</taxon>
        <taxon>Thermodesulfobacteriota</taxon>
        <taxon>Desulfobacteria</taxon>
        <taxon>Desulfobacterales</taxon>
        <taxon>Desulfosarcinaceae</taxon>
        <taxon>Desulfosarcina</taxon>
    </lineage>
</organism>
<feature type="domain" description="Polysaccharide pyruvyl transferase" evidence="1">
    <location>
        <begin position="12"/>
        <end position="310"/>
    </location>
</feature>